<evidence type="ECO:0000313" key="3">
    <source>
        <dbReference type="Proteomes" id="UP001055247"/>
    </source>
</evidence>
<protein>
    <recommendedName>
        <fullName evidence="1">GmrSD restriction endonucleases N-terminal domain-containing protein</fullName>
    </recommendedName>
</protein>
<dbReference type="RefSeq" id="WP_066925799.1">
    <property type="nucleotide sequence ID" value="NZ_BPQO01000001.1"/>
</dbReference>
<comment type="caution">
    <text evidence="2">The sequence shown here is derived from an EMBL/GenBank/DDBJ whole genome shotgun (WGS) entry which is preliminary data.</text>
</comment>
<dbReference type="AlphaFoldDB" id="A0AAV4ZF34"/>
<dbReference type="InterPro" id="IPR004919">
    <property type="entry name" value="GmrSD_N"/>
</dbReference>
<dbReference type="EMBL" id="BPQO01000001">
    <property type="protein sequence ID" value="GJD86903.1"/>
    <property type="molecule type" value="Genomic_DNA"/>
</dbReference>
<proteinExistence type="predicted"/>
<keyword evidence="3" id="KW-1185">Reference proteome</keyword>
<evidence type="ECO:0000259" key="1">
    <source>
        <dbReference type="Pfam" id="PF03235"/>
    </source>
</evidence>
<accession>A0AAV4ZF34</accession>
<gene>
    <name evidence="2" type="ORF">BHAOGJBA_0401</name>
</gene>
<dbReference type="Proteomes" id="UP001055247">
    <property type="component" value="Unassembled WGS sequence"/>
</dbReference>
<name>A0AAV4ZF34_9HYPH</name>
<evidence type="ECO:0000313" key="2">
    <source>
        <dbReference type="EMBL" id="GJD86903.1"/>
    </source>
</evidence>
<feature type="domain" description="GmrSD restriction endonucleases N-terminal" evidence="1">
    <location>
        <begin position="53"/>
        <end position="145"/>
    </location>
</feature>
<sequence length="773" mass="83384">MTDRLFDGTSVQGLNLLAFLDWARSSNAVLRAGTGGGAADEGRHESLQRFGLLALPPVQRSAVWRPRQVVDLWDSLLRGLPIGSFFLMARGADDVAQGRDFGSNGRIASIARAGFDLFDGQQRTRAMLLGVCGPDLDRRCLWVDLAMGAKLRLHLTSASQPFGYDPSTGQKLSRSDRAKARAAFDGEVTLTVACGGAGETRAAYDHEILDLILAEPDGQRDLPRPYKASGCTYRLDELLAAWRAAHVSTGAGADGLARLIAARAPGEDTRPALAELATAFARVADGEVALMHIDPRRFAGGGETAHESLLMLFDRIGAGGTPLSNDERLFSILKHHDPRVHNAVLGIHTAVGRVMAPTKIVVTALRIANALSSAGGTGLPDVAGFARMMSERVPQTASFRDALSQLIPTDGEAADSALLTQAFRAACTLLEYAPASDAAAGSNPNGLPRTALVDLPTELWQVVLFWVVCGLRAGLTVADLCAARGELLRFALFWRLCVYNDGRAAAWSLKVLQEHQQTCTFPGRNLYRLCVGDADGERCANRLLPADVMTRFLVADPPAPAWRSAKERFACDEAPVGYEALASAWWWSARRLLPWLQRDYVASAFPHYDPLSDRDDDLPYDLDHLCPHADWGAHWAGLSGRIDAPAGIASAMRGWRSLLGNGIGNLRIVDASVNRGDGDIPLPAKVPGLADTQLTQEAAAAMAAMALDPAGRAMWLAASTPDGRWDEARLAAFQNAVERRSAELYRRYFEDLEFASWLQADGVGQNASREHEA</sequence>
<reference evidence="2" key="1">
    <citation type="journal article" date="2016" name="Front. Microbiol.">
        <title>Genome Sequence of the Piezophilic, Mesophilic Sulfate-Reducing Bacterium Desulfovibrio indicus J2T.</title>
        <authorList>
            <person name="Cao J."/>
            <person name="Maignien L."/>
            <person name="Shao Z."/>
            <person name="Alain K."/>
            <person name="Jebbar M."/>
        </authorList>
    </citation>
    <scope>NUCLEOTIDE SEQUENCE</scope>
    <source>
        <strain evidence="2">DSM 16372</strain>
    </source>
</reference>
<reference evidence="2" key="2">
    <citation type="submission" date="2021-08" db="EMBL/GenBank/DDBJ databases">
        <authorList>
            <person name="Tani A."/>
            <person name="Ola A."/>
            <person name="Ogura Y."/>
            <person name="Katsura K."/>
            <person name="Hayashi T."/>
        </authorList>
    </citation>
    <scope>NUCLEOTIDE SEQUENCE</scope>
    <source>
        <strain evidence="2">DSM 16372</strain>
    </source>
</reference>
<organism evidence="2 3">
    <name type="scientific">Methylobacterium hispanicum</name>
    <dbReference type="NCBI Taxonomy" id="270350"/>
    <lineage>
        <taxon>Bacteria</taxon>
        <taxon>Pseudomonadati</taxon>
        <taxon>Pseudomonadota</taxon>
        <taxon>Alphaproteobacteria</taxon>
        <taxon>Hyphomicrobiales</taxon>
        <taxon>Methylobacteriaceae</taxon>
        <taxon>Methylobacterium</taxon>
    </lineage>
</organism>
<dbReference type="Pfam" id="PF03235">
    <property type="entry name" value="GmrSD_N"/>
    <property type="match status" value="1"/>
</dbReference>